<gene>
    <name evidence="1" type="ORF">LEP1GSC060_2218</name>
</gene>
<reference evidence="1" key="1">
    <citation type="submission" date="2013-03" db="EMBL/GenBank/DDBJ databases">
        <authorList>
            <person name="Harkins D.M."/>
            <person name="Durkin A.S."/>
            <person name="Brinkac L.M."/>
            <person name="Haft D.H."/>
            <person name="Selengut J.D."/>
            <person name="Sanka R."/>
            <person name="DePew J."/>
            <person name="Purushe J."/>
            <person name="Hartskeerl R.A."/>
            <person name="Ahmed A."/>
            <person name="van der Linden H."/>
            <person name="Goris M.G.A."/>
            <person name="Vinetz J.M."/>
            <person name="Sutton G.G."/>
            <person name="Nierman W.C."/>
            <person name="Fouts D.E."/>
        </authorList>
    </citation>
    <scope>NUCLEOTIDE SEQUENCE [LARGE SCALE GENOMIC DNA]</scope>
    <source>
        <strain evidence="1">ICFT</strain>
    </source>
</reference>
<name>N1WKC0_9LEPT</name>
<dbReference type="AlphaFoldDB" id="N1WKC0"/>
<sequence>MMAPKLKRNLVLILILPSKFTVSICENVSPVYFDFERKLM</sequence>
<comment type="caution">
    <text evidence="1">The sequence shown here is derived from an EMBL/GenBank/DDBJ whole genome shotgun (WGS) entry which is preliminary data.</text>
</comment>
<evidence type="ECO:0000313" key="1">
    <source>
        <dbReference type="EMBL" id="EMY77802.1"/>
    </source>
</evidence>
<dbReference type="EMBL" id="AOHC02000030">
    <property type="protein sequence ID" value="EMY77802.1"/>
    <property type="molecule type" value="Genomic_DNA"/>
</dbReference>
<accession>N1WKC0</accession>
<dbReference type="Proteomes" id="UP000012313">
    <property type="component" value="Unassembled WGS sequence"/>
</dbReference>
<protein>
    <submittedName>
        <fullName evidence="1">Uncharacterized protein</fullName>
    </submittedName>
</protein>
<evidence type="ECO:0000313" key="2">
    <source>
        <dbReference type="Proteomes" id="UP000012313"/>
    </source>
</evidence>
<organism evidence="1 2">
    <name type="scientific">Leptospira weilii serovar Ranarum str. ICFT</name>
    <dbReference type="NCBI Taxonomy" id="1218598"/>
    <lineage>
        <taxon>Bacteria</taxon>
        <taxon>Pseudomonadati</taxon>
        <taxon>Spirochaetota</taxon>
        <taxon>Spirochaetia</taxon>
        <taxon>Leptospirales</taxon>
        <taxon>Leptospiraceae</taxon>
        <taxon>Leptospira</taxon>
    </lineage>
</organism>
<keyword evidence="2" id="KW-1185">Reference proteome</keyword>
<proteinExistence type="predicted"/>